<reference evidence="2" key="1">
    <citation type="submission" date="2022-07" db="EMBL/GenBank/DDBJ databases">
        <title>Taxonomy of Novel Oxalotrophic and Methylotrophic Bacteria.</title>
        <authorList>
            <person name="Sahin N."/>
            <person name="Tani A."/>
        </authorList>
    </citation>
    <scope>NUCLEOTIDE SEQUENCE</scope>
    <source>
        <strain evidence="2">Y10</strain>
    </source>
</reference>
<dbReference type="PANTHER" id="PTHR43682:SF1">
    <property type="entry name" value="LACTATE UTILIZATION PROTEIN C"/>
    <property type="match status" value="1"/>
</dbReference>
<sequence length="193" mass="21251">MSSRASILEKIRNNKPELVELPDLSIFTHNVTTENLIDTFIEVSTTNASTVVNLVNTETSLELFLAKFIAENFGEHSKVYNTLNGNDIPEIDFKTTHVDVFVALPKIAVAENGCMWITNEQLPQRISAFGSENTLFIVDHKNIVPTMHQAYSKVKENIGEYGVFIAGPSKTADIEQSLVIGAQGAVSNTIILI</sequence>
<evidence type="ECO:0000259" key="1">
    <source>
        <dbReference type="Pfam" id="PF02589"/>
    </source>
</evidence>
<proteinExistence type="predicted"/>
<evidence type="ECO:0000313" key="3">
    <source>
        <dbReference type="Proteomes" id="UP001143543"/>
    </source>
</evidence>
<evidence type="ECO:0000313" key="2">
    <source>
        <dbReference type="EMBL" id="GLB49334.1"/>
    </source>
</evidence>
<dbReference type="Pfam" id="PF02589">
    <property type="entry name" value="LUD_dom"/>
    <property type="match status" value="1"/>
</dbReference>
<dbReference type="InterPro" id="IPR003741">
    <property type="entry name" value="LUD_dom"/>
</dbReference>
<organism evidence="2 3">
    <name type="scientific">Neptunitalea lumnitzerae</name>
    <dbReference type="NCBI Taxonomy" id="2965509"/>
    <lineage>
        <taxon>Bacteria</taxon>
        <taxon>Pseudomonadati</taxon>
        <taxon>Bacteroidota</taxon>
        <taxon>Flavobacteriia</taxon>
        <taxon>Flavobacteriales</taxon>
        <taxon>Flavobacteriaceae</taxon>
        <taxon>Neptunitalea</taxon>
    </lineage>
</organism>
<dbReference type="Proteomes" id="UP001143543">
    <property type="component" value="Unassembled WGS sequence"/>
</dbReference>
<dbReference type="EMBL" id="BRVO01000002">
    <property type="protein sequence ID" value="GLB49334.1"/>
    <property type="molecule type" value="Genomic_DNA"/>
</dbReference>
<dbReference type="InterPro" id="IPR024185">
    <property type="entry name" value="FTHF_cligase-like_sf"/>
</dbReference>
<comment type="caution">
    <text evidence="2">The sequence shown here is derived from an EMBL/GenBank/DDBJ whole genome shotgun (WGS) entry which is preliminary data.</text>
</comment>
<keyword evidence="3" id="KW-1185">Reference proteome</keyword>
<dbReference type="Gene3D" id="3.40.50.10420">
    <property type="entry name" value="NagB/RpiA/CoA transferase-like"/>
    <property type="match status" value="1"/>
</dbReference>
<accession>A0ABQ5MIW8</accession>
<dbReference type="InterPro" id="IPR037171">
    <property type="entry name" value="NagB/RpiA_transferase-like"/>
</dbReference>
<gene>
    <name evidence="2" type="primary">lldG</name>
    <name evidence="2" type="ORF">Y10_17020</name>
</gene>
<dbReference type="SUPFAM" id="SSF100950">
    <property type="entry name" value="NagB/RpiA/CoA transferase-like"/>
    <property type="match status" value="1"/>
</dbReference>
<name>A0ABQ5MIW8_9FLAO</name>
<dbReference type="RefSeq" id="WP_281764971.1">
    <property type="nucleotide sequence ID" value="NZ_BRVO01000002.1"/>
</dbReference>
<protein>
    <submittedName>
        <fullName evidence="2">Lactate dehydrogenase</fullName>
    </submittedName>
</protein>
<dbReference type="PANTHER" id="PTHR43682">
    <property type="entry name" value="LACTATE UTILIZATION PROTEIN C"/>
    <property type="match status" value="1"/>
</dbReference>
<feature type="domain" description="LUD" evidence="1">
    <location>
        <begin position="49"/>
        <end position="193"/>
    </location>
</feature>